<proteinExistence type="predicted"/>
<keyword evidence="3" id="KW-1185">Reference proteome</keyword>
<comment type="caution">
    <text evidence="2">The sequence shown here is derived from an EMBL/GenBank/DDBJ whole genome shotgun (WGS) entry which is preliminary data.</text>
</comment>
<name>A0A9X1T2J5_9HYPH</name>
<dbReference type="Proteomes" id="UP001139089">
    <property type="component" value="Unassembled WGS sequence"/>
</dbReference>
<reference evidence="2" key="1">
    <citation type="submission" date="2021-12" db="EMBL/GenBank/DDBJ databases">
        <authorList>
            <person name="Li Y."/>
        </authorList>
    </citation>
    <scope>NUCLEOTIDE SEQUENCE</scope>
    <source>
        <strain evidence="2">DKSPLA3</strain>
    </source>
</reference>
<feature type="compositionally biased region" description="Basic and acidic residues" evidence="1">
    <location>
        <begin position="1"/>
        <end position="12"/>
    </location>
</feature>
<dbReference type="RefSeq" id="WP_231816099.1">
    <property type="nucleotide sequence ID" value="NZ_JAJOZR010000012.1"/>
</dbReference>
<feature type="region of interest" description="Disordered" evidence="1">
    <location>
        <begin position="1"/>
        <end position="26"/>
    </location>
</feature>
<evidence type="ECO:0000256" key="1">
    <source>
        <dbReference type="SAM" id="MobiDB-lite"/>
    </source>
</evidence>
<organism evidence="2 3">
    <name type="scientific">Rhizobium quercicola</name>
    <dbReference type="NCBI Taxonomy" id="2901226"/>
    <lineage>
        <taxon>Bacteria</taxon>
        <taxon>Pseudomonadati</taxon>
        <taxon>Pseudomonadota</taxon>
        <taxon>Alphaproteobacteria</taxon>
        <taxon>Hyphomicrobiales</taxon>
        <taxon>Rhizobiaceae</taxon>
        <taxon>Rhizobium/Agrobacterium group</taxon>
        <taxon>Rhizobium</taxon>
    </lineage>
</organism>
<dbReference type="EMBL" id="JAJOZR010000012">
    <property type="protein sequence ID" value="MCD7110980.1"/>
    <property type="molecule type" value="Genomic_DNA"/>
</dbReference>
<protein>
    <submittedName>
        <fullName evidence="2">Uncharacterized protein</fullName>
    </submittedName>
</protein>
<dbReference type="AlphaFoldDB" id="A0A9X1T2J5"/>
<gene>
    <name evidence="2" type="ORF">LRX75_18255</name>
</gene>
<feature type="region of interest" description="Disordered" evidence="1">
    <location>
        <begin position="48"/>
        <end position="72"/>
    </location>
</feature>
<evidence type="ECO:0000313" key="2">
    <source>
        <dbReference type="EMBL" id="MCD7110980.1"/>
    </source>
</evidence>
<sequence length="72" mass="7928">MVPADRLFKTETRPANAKATQTDSASRSIIEVEAAQRRAKTERLKQARIAQEASQTAPEAPVKKVAKPRKKA</sequence>
<accession>A0A9X1T2J5</accession>
<evidence type="ECO:0000313" key="3">
    <source>
        <dbReference type="Proteomes" id="UP001139089"/>
    </source>
</evidence>